<evidence type="ECO:0000259" key="2">
    <source>
        <dbReference type="Pfam" id="PF11396"/>
    </source>
</evidence>
<reference evidence="3 4" key="1">
    <citation type="submission" date="2015-06" db="EMBL/GenBank/DDBJ databases">
        <title>Prevotella sp. 109, sp. nov., a novel member of the family Prevotellaceae isolated from human faeces.</title>
        <authorList>
            <person name="Shkoporov A.N."/>
            <person name="Chaplin A.V."/>
            <person name="Kafarskaia L.I."/>
            <person name="Efimov B.A."/>
        </authorList>
    </citation>
    <scope>NUCLEOTIDE SEQUENCE [LARGE SCALE GENOMIC DNA]</scope>
    <source>
        <strain evidence="3 4">109</strain>
    </source>
</reference>
<evidence type="ECO:0000313" key="3">
    <source>
        <dbReference type="EMBL" id="KOO69905.1"/>
    </source>
</evidence>
<keyword evidence="4" id="KW-1185">Reference proteome</keyword>
<proteinExistence type="predicted"/>
<feature type="domain" description="Putative beta-lactamase-inhibitor-like PepSY-like" evidence="2">
    <location>
        <begin position="60"/>
        <end position="141"/>
    </location>
</feature>
<dbReference type="Gene3D" id="3.40.1420.30">
    <property type="match status" value="1"/>
</dbReference>
<dbReference type="InterPro" id="IPR021533">
    <property type="entry name" value="PepSY-like"/>
</dbReference>
<feature type="chain" id="PRO_5034535125" description="Putative beta-lactamase-inhibitor-like PepSY-like domain-containing protein" evidence="1">
    <location>
        <begin position="21"/>
        <end position="144"/>
    </location>
</feature>
<evidence type="ECO:0000313" key="4">
    <source>
        <dbReference type="Proteomes" id="UP000036951"/>
    </source>
</evidence>
<feature type="signal peptide" evidence="1">
    <location>
        <begin position="1"/>
        <end position="20"/>
    </location>
</feature>
<dbReference type="Pfam" id="PF11396">
    <property type="entry name" value="PepSY_like"/>
    <property type="match status" value="1"/>
</dbReference>
<dbReference type="Proteomes" id="UP000036951">
    <property type="component" value="Unassembled WGS sequence"/>
</dbReference>
<gene>
    <name evidence="3" type="ORF">ACU52_01320</name>
</gene>
<keyword evidence="1" id="KW-0732">Signal</keyword>
<sequence length="144" mass="16170">MKKAAMMITLLLAVTLNAAAGNEKPISVSQMPHNAQQLLSRHFSNKKVALAKVESGFFSKEYTVIFTNGEKIEFDSNGNWTEISCKRSAVPASIVPPQISSYVKKNYPGCIIIKIERDAKEYEIDLSNRIEITFNKKFQVIDIE</sequence>
<protein>
    <recommendedName>
        <fullName evidence="2">Putative beta-lactamase-inhibitor-like PepSY-like domain-containing protein</fullName>
    </recommendedName>
</protein>
<accession>A0A8E1URC7</accession>
<dbReference type="EMBL" id="LFQU01000001">
    <property type="protein sequence ID" value="KOO69905.1"/>
    <property type="molecule type" value="Genomic_DNA"/>
</dbReference>
<name>A0A8E1URC7_9BACT</name>
<organism evidence="3 4">
    <name type="scientific">Xylanibacter rarus</name>
    <dbReference type="NCBI Taxonomy" id="1676614"/>
    <lineage>
        <taxon>Bacteria</taxon>
        <taxon>Pseudomonadati</taxon>
        <taxon>Bacteroidota</taxon>
        <taxon>Bacteroidia</taxon>
        <taxon>Bacteroidales</taxon>
        <taxon>Prevotellaceae</taxon>
        <taxon>Xylanibacter</taxon>
    </lineage>
</organism>
<dbReference type="AlphaFoldDB" id="A0A8E1URC7"/>
<comment type="caution">
    <text evidence="3">The sequence shown here is derived from an EMBL/GenBank/DDBJ whole genome shotgun (WGS) entry which is preliminary data.</text>
</comment>
<evidence type="ECO:0000256" key="1">
    <source>
        <dbReference type="SAM" id="SignalP"/>
    </source>
</evidence>
<dbReference type="SUPFAM" id="SSF160574">
    <property type="entry name" value="BT0923-like"/>
    <property type="match status" value="1"/>
</dbReference>
<dbReference type="RefSeq" id="WP_053397515.1">
    <property type="nucleotide sequence ID" value="NZ_DAWBWQ010000067.1"/>
</dbReference>